<evidence type="ECO:0000259" key="4">
    <source>
        <dbReference type="Pfam" id="PF00135"/>
    </source>
</evidence>
<protein>
    <recommendedName>
        <fullName evidence="3">Carboxylic ester hydrolase</fullName>
        <ecNumber evidence="3">3.1.1.-</ecNumber>
    </recommendedName>
</protein>
<sequence length="576" mass="62777">MIPFLTKVTISVLAASAISPTLCHPPSEQPHVTVRNGTLAGRYNSHYDQDFFLGIPYAKAPEGDLRFQRALPSDGWEGSRLADEYGSSCYGNSLGLEGFSQPSTSKMSEDCLFVNIMRPSGLGPDRKLPVLVWIHGGAWAEGSASDPRYNGSFLVQQSKEMGSPIIFASFNYRLGMFGLLPGSLAESEGITNVLLHDQLQALQYLQDNIAAFGGDPDKVTLMGESAGAGSIGFHLLAYGGRDDGLFHAAIAQSGGPFSVYALPDSAKREEDFQKILSLTNCGNSTKPLRCLRDVLPDTLNAASIQVQPYFTIDGEILPDRNSRLLRTGGFIKVPLLIGVNRNEGTSFLNINASGPLETSEDFIQFMKQSAGEHTVHDTVLQEWLETYQNESSRPSEAGLGTVLANPGPEYGSQYGAATLWMGDFLLGAGRRYANQMWADQNVTSYSYFFDTATANLDPQIKGATHAQEIAFVFGNKDGVGWEPSPYPSTPKIKESFQELATVMSRMWISFAVTKSPNHHRHQVSNVEVEWPVYSSANPQNVVFSATGGLSLQADSWRVNAMELLSETTVDLGRRLV</sequence>
<dbReference type="InterPro" id="IPR029058">
    <property type="entry name" value="AB_hydrolase_fold"/>
</dbReference>
<dbReference type="Gene3D" id="3.40.50.1820">
    <property type="entry name" value="alpha/beta hydrolase"/>
    <property type="match status" value="1"/>
</dbReference>
<dbReference type="InterPro" id="IPR050654">
    <property type="entry name" value="AChE-related_enzymes"/>
</dbReference>
<dbReference type="Proteomes" id="UP001281614">
    <property type="component" value="Unassembled WGS sequence"/>
</dbReference>
<dbReference type="GO" id="GO:0052689">
    <property type="term" value="F:carboxylic ester hydrolase activity"/>
    <property type="evidence" value="ECO:0007669"/>
    <property type="project" value="TreeGrafter"/>
</dbReference>
<dbReference type="PANTHER" id="PTHR43918">
    <property type="entry name" value="ACETYLCHOLINESTERASE"/>
    <property type="match status" value="1"/>
</dbReference>
<dbReference type="InterPro" id="IPR019826">
    <property type="entry name" value="Carboxylesterase_B_AS"/>
</dbReference>
<organism evidence="5 6">
    <name type="scientific">Colletotrichum kahawae</name>
    <name type="common">Coffee berry disease fungus</name>
    <dbReference type="NCBI Taxonomy" id="34407"/>
    <lineage>
        <taxon>Eukaryota</taxon>
        <taxon>Fungi</taxon>
        <taxon>Dikarya</taxon>
        <taxon>Ascomycota</taxon>
        <taxon>Pezizomycotina</taxon>
        <taxon>Sordariomycetes</taxon>
        <taxon>Hypocreomycetidae</taxon>
        <taxon>Glomerellales</taxon>
        <taxon>Glomerellaceae</taxon>
        <taxon>Colletotrichum</taxon>
        <taxon>Colletotrichum gloeosporioides species complex</taxon>
    </lineage>
</organism>
<feature type="signal peptide" evidence="3">
    <location>
        <begin position="1"/>
        <end position="23"/>
    </location>
</feature>
<evidence type="ECO:0000313" key="5">
    <source>
        <dbReference type="EMBL" id="KAK2771042.1"/>
    </source>
</evidence>
<evidence type="ECO:0000256" key="2">
    <source>
        <dbReference type="ARBA" id="ARBA00022801"/>
    </source>
</evidence>
<evidence type="ECO:0000313" key="6">
    <source>
        <dbReference type="Proteomes" id="UP001281614"/>
    </source>
</evidence>
<evidence type="ECO:0000256" key="1">
    <source>
        <dbReference type="ARBA" id="ARBA00005964"/>
    </source>
</evidence>
<dbReference type="InterPro" id="IPR002018">
    <property type="entry name" value="CarbesteraseB"/>
</dbReference>
<dbReference type="EMBL" id="VYYT01000087">
    <property type="protein sequence ID" value="KAK2771042.1"/>
    <property type="molecule type" value="Genomic_DNA"/>
</dbReference>
<evidence type="ECO:0000256" key="3">
    <source>
        <dbReference type="RuleBase" id="RU361235"/>
    </source>
</evidence>
<keyword evidence="6" id="KW-1185">Reference proteome</keyword>
<dbReference type="Pfam" id="PF00135">
    <property type="entry name" value="COesterase"/>
    <property type="match status" value="1"/>
</dbReference>
<accession>A0AAE0D8I4</accession>
<dbReference type="PROSITE" id="PS00122">
    <property type="entry name" value="CARBOXYLESTERASE_B_1"/>
    <property type="match status" value="1"/>
</dbReference>
<dbReference type="PANTHER" id="PTHR43918:SF4">
    <property type="entry name" value="CARBOXYLIC ESTER HYDROLASE"/>
    <property type="match status" value="1"/>
</dbReference>
<comment type="caution">
    <text evidence="5">The sequence shown here is derived from an EMBL/GenBank/DDBJ whole genome shotgun (WGS) entry which is preliminary data.</text>
</comment>
<keyword evidence="2 3" id="KW-0378">Hydrolase</keyword>
<keyword evidence="3" id="KW-0732">Signal</keyword>
<dbReference type="EC" id="3.1.1.-" evidence="3"/>
<name>A0AAE0D8I4_COLKA</name>
<proteinExistence type="inferred from homology"/>
<dbReference type="AlphaFoldDB" id="A0AAE0D8I4"/>
<feature type="domain" description="Carboxylesterase type B" evidence="4">
    <location>
        <begin position="29"/>
        <end position="539"/>
    </location>
</feature>
<gene>
    <name evidence="5" type="ORF">CKAH01_14530</name>
</gene>
<reference evidence="5" key="1">
    <citation type="submission" date="2023-02" db="EMBL/GenBank/DDBJ databases">
        <title>Colletotrichum kahawae CIFC_Que2 genome sequencing and assembly.</title>
        <authorList>
            <person name="Baroncelli R."/>
        </authorList>
    </citation>
    <scope>NUCLEOTIDE SEQUENCE</scope>
    <source>
        <strain evidence="5">CIFC_Que2</strain>
    </source>
</reference>
<comment type="similarity">
    <text evidence="1 3">Belongs to the type-B carboxylesterase/lipase family.</text>
</comment>
<dbReference type="SUPFAM" id="SSF53474">
    <property type="entry name" value="alpha/beta-Hydrolases"/>
    <property type="match status" value="1"/>
</dbReference>
<feature type="chain" id="PRO_5041773011" description="Carboxylic ester hydrolase" evidence="3">
    <location>
        <begin position="24"/>
        <end position="576"/>
    </location>
</feature>